<evidence type="ECO:0000256" key="1">
    <source>
        <dbReference type="ARBA" id="ARBA00022741"/>
    </source>
</evidence>
<dbReference type="SUPFAM" id="SSF52540">
    <property type="entry name" value="P-loop containing nucleoside triphosphate hydrolases"/>
    <property type="match status" value="1"/>
</dbReference>
<dbReference type="InterPro" id="IPR050699">
    <property type="entry name" value="RNA-DNA_Helicase"/>
</dbReference>
<dbReference type="Pfam" id="PF00271">
    <property type="entry name" value="Helicase_C"/>
    <property type="match status" value="1"/>
</dbReference>
<feature type="domain" description="Helicase ATP-binding" evidence="5">
    <location>
        <begin position="1"/>
        <end position="135"/>
    </location>
</feature>
<gene>
    <name evidence="7" type="ORF">O4H49_12935</name>
</gene>
<dbReference type="GO" id="GO:0004386">
    <property type="term" value="F:helicase activity"/>
    <property type="evidence" value="ECO:0007669"/>
    <property type="project" value="UniProtKB-KW"/>
</dbReference>
<evidence type="ECO:0000259" key="6">
    <source>
        <dbReference type="PROSITE" id="PS51194"/>
    </source>
</evidence>
<comment type="caution">
    <text evidence="7">The sequence shown here is derived from an EMBL/GenBank/DDBJ whole genome shotgun (WGS) entry which is preliminary data.</text>
</comment>
<dbReference type="Gene3D" id="3.40.50.300">
    <property type="entry name" value="P-loop containing nucleotide triphosphate hydrolases"/>
    <property type="match status" value="2"/>
</dbReference>
<dbReference type="RefSeq" id="WP_269423851.1">
    <property type="nucleotide sequence ID" value="NZ_JAPWGY010000004.1"/>
</dbReference>
<evidence type="ECO:0000259" key="5">
    <source>
        <dbReference type="PROSITE" id="PS51192"/>
    </source>
</evidence>
<keyword evidence="8" id="KW-1185">Reference proteome</keyword>
<reference evidence="7" key="1">
    <citation type="submission" date="2022-12" db="EMBL/GenBank/DDBJ databases">
        <title>Bacterial isolates from different developmental stages of Nematostella vectensis.</title>
        <authorList>
            <person name="Fraune S."/>
        </authorList>
    </citation>
    <scope>NUCLEOTIDE SEQUENCE</scope>
    <source>
        <strain evidence="7">G21630-S1</strain>
    </source>
</reference>
<dbReference type="PANTHER" id="PTHR12131">
    <property type="entry name" value="ATP-DEPENDENT RNA AND DNA HELICASE"/>
    <property type="match status" value="1"/>
</dbReference>
<accession>A0ABT4LKQ7</accession>
<name>A0ABT4LKQ7_9PROT</name>
<protein>
    <submittedName>
        <fullName evidence="7">Helicase-related protein</fullName>
    </submittedName>
</protein>
<sequence>MDKVIYEGPTGSGKTFQALKKAKSKGSFAYLAPCRQLVYETFMRYAQPGDTLSTGELKIKGRKSGNFFGVFESQPPKVDSIIIDECHFLTDPDRGPGLYQKINENPEINIFLCTGTRTFRKTELPGFSIEKIKPIRTFQKKEISFGEFLKRKDQGVPSIIFHKYSDNCGQYGGYPVTADTPIDQRLEAQIAFSRGEIPLIECTNVLAQGLNFPAQNILIIANQWDTTEILAQKIGRLGRPGFNNESDSLTYCIEVYAGKVKKTKKLQKEKFEEDISWKIEPLIENGHKEAYDYLCNNLPHEVPEFYVGDSGLFGVDWDKYSFDTLLTLEKNGILPPLDEADAHYFEQYKERTLNARKRAKRIIMREFLSNDRRRKTA</sequence>
<dbReference type="SMART" id="SM00490">
    <property type="entry name" value="HELICc"/>
    <property type="match status" value="1"/>
</dbReference>
<evidence type="ECO:0000256" key="2">
    <source>
        <dbReference type="ARBA" id="ARBA00022801"/>
    </source>
</evidence>
<dbReference type="InterPro" id="IPR014001">
    <property type="entry name" value="Helicase_ATP-bd"/>
</dbReference>
<dbReference type="PROSITE" id="PS51192">
    <property type="entry name" value="HELICASE_ATP_BIND_1"/>
    <property type="match status" value="1"/>
</dbReference>
<dbReference type="CDD" id="cd18785">
    <property type="entry name" value="SF2_C"/>
    <property type="match status" value="1"/>
</dbReference>
<organism evidence="7 8">
    <name type="scientific">Kiloniella laminariae</name>
    <dbReference type="NCBI Taxonomy" id="454162"/>
    <lineage>
        <taxon>Bacteria</taxon>
        <taxon>Pseudomonadati</taxon>
        <taxon>Pseudomonadota</taxon>
        <taxon>Alphaproteobacteria</taxon>
        <taxon>Rhodospirillales</taxon>
        <taxon>Kiloniellaceae</taxon>
        <taxon>Kiloniella</taxon>
    </lineage>
</organism>
<dbReference type="InterPro" id="IPR001650">
    <property type="entry name" value="Helicase_C-like"/>
</dbReference>
<evidence type="ECO:0000256" key="3">
    <source>
        <dbReference type="ARBA" id="ARBA00022806"/>
    </source>
</evidence>
<keyword evidence="4" id="KW-0067">ATP-binding</keyword>
<evidence type="ECO:0000313" key="7">
    <source>
        <dbReference type="EMBL" id="MCZ4281688.1"/>
    </source>
</evidence>
<keyword evidence="3 7" id="KW-0347">Helicase</keyword>
<dbReference type="InterPro" id="IPR027417">
    <property type="entry name" value="P-loop_NTPase"/>
</dbReference>
<evidence type="ECO:0000313" key="8">
    <source>
        <dbReference type="Proteomes" id="UP001069802"/>
    </source>
</evidence>
<keyword evidence="1" id="KW-0547">Nucleotide-binding</keyword>
<dbReference type="PROSITE" id="PS51194">
    <property type="entry name" value="HELICASE_CTER"/>
    <property type="match status" value="1"/>
</dbReference>
<dbReference type="PANTHER" id="PTHR12131:SF1">
    <property type="entry name" value="ATP-DEPENDENT RNA HELICASE SUPV3L1, MITOCHONDRIAL-RELATED"/>
    <property type="match status" value="1"/>
</dbReference>
<feature type="domain" description="Helicase C-terminal" evidence="6">
    <location>
        <begin position="97"/>
        <end position="287"/>
    </location>
</feature>
<dbReference type="EMBL" id="JAPWGY010000004">
    <property type="protein sequence ID" value="MCZ4281688.1"/>
    <property type="molecule type" value="Genomic_DNA"/>
</dbReference>
<keyword evidence="2" id="KW-0378">Hydrolase</keyword>
<evidence type="ECO:0000256" key="4">
    <source>
        <dbReference type="ARBA" id="ARBA00022840"/>
    </source>
</evidence>
<dbReference type="Proteomes" id="UP001069802">
    <property type="component" value="Unassembled WGS sequence"/>
</dbReference>
<dbReference type="InterPro" id="IPR055206">
    <property type="entry name" value="DEXQc_SUV3"/>
</dbReference>
<proteinExistence type="predicted"/>
<dbReference type="Pfam" id="PF22527">
    <property type="entry name" value="DEXQc_Suv3"/>
    <property type="match status" value="1"/>
</dbReference>